<dbReference type="SFLD" id="SFLDS00029">
    <property type="entry name" value="Radical_SAM"/>
    <property type="match status" value="1"/>
</dbReference>
<evidence type="ECO:0000256" key="1">
    <source>
        <dbReference type="ARBA" id="ARBA00022485"/>
    </source>
</evidence>
<feature type="domain" description="Radical SAM core" evidence="9">
    <location>
        <begin position="32"/>
        <end position="212"/>
    </location>
</feature>
<accession>A0ABT3RUD5</accession>
<comment type="caution">
    <text evidence="10">The sequence shown here is derived from an EMBL/GenBank/DDBJ whole genome shotgun (WGS) entry which is preliminary data.</text>
</comment>
<organism evidence="10 11">
    <name type="scientific">Mangrovivirga halotolerans</name>
    <dbReference type="NCBI Taxonomy" id="2993936"/>
    <lineage>
        <taxon>Bacteria</taxon>
        <taxon>Pseudomonadati</taxon>
        <taxon>Bacteroidota</taxon>
        <taxon>Cytophagia</taxon>
        <taxon>Cytophagales</taxon>
        <taxon>Mangrovivirgaceae</taxon>
        <taxon>Mangrovivirga</taxon>
    </lineage>
</organism>
<dbReference type="Gene3D" id="3.20.20.70">
    <property type="entry name" value="Aldolase class I"/>
    <property type="match status" value="1"/>
</dbReference>
<comment type="pathway">
    <text evidence="8">Purine metabolism; 7-cyano-7-deazaguanine biosynthesis.</text>
</comment>
<keyword evidence="1 8" id="KW-0004">4Fe-4S</keyword>
<dbReference type="InterPro" id="IPR058240">
    <property type="entry name" value="rSAM_sf"/>
</dbReference>
<reference evidence="10 11" key="1">
    <citation type="submission" date="2022-11" db="EMBL/GenBank/DDBJ databases">
        <title>The characterization of three novel Bacteroidetes species and genomic analysis of their roles in tidal elemental geochemical cycles.</title>
        <authorList>
            <person name="Ma K."/>
        </authorList>
    </citation>
    <scope>NUCLEOTIDE SEQUENCE [LARGE SCALE GENOMIC DNA]</scope>
    <source>
        <strain evidence="10 11">M17</strain>
    </source>
</reference>
<feature type="binding site" evidence="8">
    <location>
        <position position="41"/>
    </location>
    <ligand>
        <name>substrate</name>
    </ligand>
</feature>
<sequence length="212" mass="24291">MQEQIKIKEVEISSETLPVMESFYTIQGEGAYQGQAAYFIRLGGCDVGCHWCDVKESWDASVHPRKTVQSLLNEVEEVEGNIVVITGGEPLMHDLDVLTSAIQERGKRTHIETSGTHKITGSWDWICFSPKKFKRPLDEIYSKADELKIIIYNKSDFEWAKMHAERVNSACKLYLQPEWSKADEMIPAIINFVKSNPDWNISLQVHKFMQIP</sequence>
<dbReference type="SUPFAM" id="SSF102114">
    <property type="entry name" value="Radical SAM enzymes"/>
    <property type="match status" value="1"/>
</dbReference>
<feature type="binding site" evidence="8">
    <location>
        <position position="88"/>
    </location>
    <ligand>
        <name>S-adenosyl-L-methionine</name>
        <dbReference type="ChEBI" id="CHEBI:59789"/>
    </ligand>
</feature>
<keyword evidence="8" id="KW-0671">Queuosine biosynthesis</keyword>
<comment type="similarity">
    <text evidence="8">Belongs to the radical SAM superfamily. 7-carboxy-7-deazaguanine synthase family.</text>
</comment>
<evidence type="ECO:0000256" key="8">
    <source>
        <dbReference type="HAMAP-Rule" id="MF_00917"/>
    </source>
</evidence>
<keyword evidence="6 8" id="KW-0411">Iron-sulfur</keyword>
<evidence type="ECO:0000256" key="2">
    <source>
        <dbReference type="ARBA" id="ARBA00022691"/>
    </source>
</evidence>
<dbReference type="EMBL" id="JAPFQN010000007">
    <property type="protein sequence ID" value="MCX2744958.1"/>
    <property type="molecule type" value="Genomic_DNA"/>
</dbReference>
<dbReference type="Proteomes" id="UP001209885">
    <property type="component" value="Unassembled WGS sequence"/>
</dbReference>
<feature type="binding site" evidence="8">
    <location>
        <begin position="51"/>
        <end position="53"/>
    </location>
    <ligand>
        <name>S-adenosyl-L-methionine</name>
        <dbReference type="ChEBI" id="CHEBI:59789"/>
    </ligand>
</feature>
<evidence type="ECO:0000256" key="5">
    <source>
        <dbReference type="ARBA" id="ARBA00023004"/>
    </source>
</evidence>
<dbReference type="PROSITE" id="PS51918">
    <property type="entry name" value="RADICAL_SAM"/>
    <property type="match status" value="1"/>
</dbReference>
<dbReference type="PANTHER" id="PTHR42836:SF1">
    <property type="entry name" value="7-CARBOXY-7-DEAZAGUANINE SYNTHASE"/>
    <property type="match status" value="1"/>
</dbReference>
<dbReference type="Pfam" id="PF04055">
    <property type="entry name" value="Radical_SAM"/>
    <property type="match status" value="1"/>
</dbReference>
<comment type="cofactor">
    <cofactor evidence="8">
        <name>S-adenosyl-L-methionine</name>
        <dbReference type="ChEBI" id="CHEBI:59789"/>
    </cofactor>
    <text evidence="8">Binds 1 S-adenosyl-L-methionine per subunit.</text>
</comment>
<dbReference type="HAMAP" id="MF_00917">
    <property type="entry name" value="QueE"/>
    <property type="match status" value="1"/>
</dbReference>
<comment type="subunit">
    <text evidence="8">Homodimer.</text>
</comment>
<comment type="cofactor">
    <cofactor evidence="8">
        <name>Mg(2+)</name>
        <dbReference type="ChEBI" id="CHEBI:18420"/>
    </cofactor>
</comment>
<dbReference type="InterPro" id="IPR013785">
    <property type="entry name" value="Aldolase_TIM"/>
</dbReference>
<comment type="caution">
    <text evidence="8">Lacks conserved residue(s) required for the propagation of feature annotation.</text>
</comment>
<evidence type="ECO:0000256" key="3">
    <source>
        <dbReference type="ARBA" id="ARBA00022723"/>
    </source>
</evidence>
<dbReference type="RefSeq" id="WP_266057507.1">
    <property type="nucleotide sequence ID" value="NZ_JAPFQN010000007.1"/>
</dbReference>
<evidence type="ECO:0000256" key="6">
    <source>
        <dbReference type="ARBA" id="ARBA00023014"/>
    </source>
</evidence>
<keyword evidence="5 8" id="KW-0408">Iron</keyword>
<keyword evidence="7 8" id="KW-0456">Lyase</keyword>
<comment type="function">
    <text evidence="8">Catalyzes the complex heterocyclic radical-mediated conversion of 6-carboxy-5,6,7,8-tetrahydropterin (CPH4) to 7-carboxy-7-deazaguanine (CDG), a step common to the biosynthetic pathways of all 7-deazapurine-containing compounds.</text>
</comment>
<feature type="binding site" evidence="8">
    <location>
        <position position="212"/>
    </location>
    <ligand>
        <name>substrate</name>
    </ligand>
</feature>
<dbReference type="EC" id="4.3.99.3" evidence="8"/>
<name>A0ABT3RUD5_9BACT</name>
<keyword evidence="2 8" id="KW-0949">S-adenosyl-L-methionine</keyword>
<feature type="binding site" evidence="8">
    <location>
        <begin position="129"/>
        <end position="131"/>
    </location>
    <ligand>
        <name>S-adenosyl-L-methionine</name>
        <dbReference type="ChEBI" id="CHEBI:59789"/>
    </ligand>
</feature>
<evidence type="ECO:0000313" key="11">
    <source>
        <dbReference type="Proteomes" id="UP001209885"/>
    </source>
</evidence>
<keyword evidence="4 8" id="KW-0460">Magnesium</keyword>
<comment type="cofactor">
    <cofactor evidence="8">
        <name>[4Fe-4S] cluster</name>
        <dbReference type="ChEBI" id="CHEBI:49883"/>
    </cofactor>
    <text evidence="8">Binds 1 [4Fe-4S] cluster. The cluster is coordinated with 3 cysteines and an exchangeable S-adenosyl-L-methionine.</text>
</comment>
<evidence type="ECO:0000259" key="9">
    <source>
        <dbReference type="PROSITE" id="PS51918"/>
    </source>
</evidence>
<dbReference type="InterPro" id="IPR007197">
    <property type="entry name" value="rSAM"/>
</dbReference>
<keyword evidence="3 8" id="KW-0479">Metal-binding</keyword>
<keyword evidence="11" id="KW-1185">Reference proteome</keyword>
<dbReference type="PANTHER" id="PTHR42836">
    <property type="entry name" value="7-CARBOXY-7-DEAZAGUANINE SYNTHASE"/>
    <property type="match status" value="1"/>
</dbReference>
<protein>
    <recommendedName>
        <fullName evidence="8">7-carboxy-7-deazaguanine synthase</fullName>
        <shortName evidence="8">CDG synthase</shortName>
        <ecNumber evidence="8">4.3.99.3</ecNumber>
    </recommendedName>
    <alternativeName>
        <fullName evidence="8">Queuosine biosynthesis protein QueE</fullName>
    </alternativeName>
</protein>
<feature type="binding site" evidence="8">
    <location>
        <position position="49"/>
    </location>
    <ligand>
        <name>[4Fe-4S] cluster</name>
        <dbReference type="ChEBI" id="CHEBI:49883"/>
        <note>4Fe-4S-S-AdoMet</note>
    </ligand>
</feature>
<feature type="binding site" evidence="8">
    <location>
        <position position="45"/>
    </location>
    <ligand>
        <name>[4Fe-4S] cluster</name>
        <dbReference type="ChEBI" id="CHEBI:49883"/>
        <note>4Fe-4S-S-AdoMet</note>
    </ligand>
</feature>
<comment type="catalytic activity">
    <reaction evidence="8">
        <text>6-carboxy-5,6,7,8-tetrahydropterin + H(+) = 7-carboxy-7-carbaguanine + NH4(+)</text>
        <dbReference type="Rhea" id="RHEA:27974"/>
        <dbReference type="ChEBI" id="CHEBI:15378"/>
        <dbReference type="ChEBI" id="CHEBI:28938"/>
        <dbReference type="ChEBI" id="CHEBI:61032"/>
        <dbReference type="ChEBI" id="CHEBI:61036"/>
        <dbReference type="EC" id="4.3.99.3"/>
    </reaction>
</comment>
<feature type="binding site" evidence="8">
    <location>
        <begin position="26"/>
        <end position="28"/>
    </location>
    <ligand>
        <name>substrate</name>
    </ligand>
</feature>
<feature type="binding site" evidence="8">
    <location>
        <position position="52"/>
    </location>
    <ligand>
        <name>[4Fe-4S] cluster</name>
        <dbReference type="ChEBI" id="CHEBI:49883"/>
        <note>4Fe-4S-S-AdoMet</note>
    </ligand>
</feature>
<evidence type="ECO:0000313" key="10">
    <source>
        <dbReference type="EMBL" id="MCX2744958.1"/>
    </source>
</evidence>
<proteinExistence type="inferred from homology"/>
<gene>
    <name evidence="8" type="primary">queE</name>
    <name evidence="10" type="ORF">OO013_13835</name>
</gene>
<dbReference type="InterPro" id="IPR024924">
    <property type="entry name" value="7-CO-7-deazaguanine_synth-like"/>
</dbReference>
<dbReference type="PIRSF" id="PIRSF000370">
    <property type="entry name" value="QueE"/>
    <property type="match status" value="1"/>
</dbReference>
<feature type="binding site" evidence="8">
    <location>
        <position position="86"/>
    </location>
    <ligand>
        <name>substrate</name>
    </ligand>
</feature>
<evidence type="ECO:0000256" key="7">
    <source>
        <dbReference type="ARBA" id="ARBA00023239"/>
    </source>
</evidence>
<evidence type="ECO:0000256" key="4">
    <source>
        <dbReference type="ARBA" id="ARBA00022842"/>
    </source>
</evidence>